<evidence type="ECO:0000313" key="2">
    <source>
        <dbReference type="Proteomes" id="UP000032142"/>
    </source>
</evidence>
<comment type="caution">
    <text evidence="1">The sequence shown here is derived from an EMBL/GenBank/DDBJ whole genome shotgun (WGS) entry which is preliminary data.</text>
</comment>
<proteinExistence type="predicted"/>
<dbReference type="Proteomes" id="UP000032142">
    <property type="component" value="Unassembled WGS sequence"/>
</dbReference>
<dbReference type="EMBL" id="JRRC01414194">
    <property type="protein sequence ID" value="KHG04577.1"/>
    <property type="molecule type" value="Genomic_DNA"/>
</dbReference>
<dbReference type="AlphaFoldDB" id="A0A0B0MW27"/>
<protein>
    <submittedName>
        <fullName evidence="1">ATP synthase subunit a</fullName>
    </submittedName>
</protein>
<gene>
    <name evidence="1" type="ORF">F383_30202</name>
</gene>
<organism evidence="1 2">
    <name type="scientific">Gossypium arboreum</name>
    <name type="common">Tree cotton</name>
    <name type="synonym">Gossypium nanking</name>
    <dbReference type="NCBI Taxonomy" id="29729"/>
    <lineage>
        <taxon>Eukaryota</taxon>
        <taxon>Viridiplantae</taxon>
        <taxon>Streptophyta</taxon>
        <taxon>Embryophyta</taxon>
        <taxon>Tracheophyta</taxon>
        <taxon>Spermatophyta</taxon>
        <taxon>Magnoliopsida</taxon>
        <taxon>eudicotyledons</taxon>
        <taxon>Gunneridae</taxon>
        <taxon>Pentapetalae</taxon>
        <taxon>rosids</taxon>
        <taxon>malvids</taxon>
        <taxon>Malvales</taxon>
        <taxon>Malvaceae</taxon>
        <taxon>Malvoideae</taxon>
        <taxon>Gossypium</taxon>
    </lineage>
</organism>
<accession>A0A0B0MW27</accession>
<sequence length="102" mass="11514">MVTGFKTNFPPVFLEGLEVAFHHEHLSLVVVIAQLLVLKLFFIKYSILGTGPCTLVLSYIEVGYICYLETQKGQIGVKLWGKLAVYLLDCWRDCCDCLGRVD</sequence>
<evidence type="ECO:0000313" key="1">
    <source>
        <dbReference type="EMBL" id="KHG04577.1"/>
    </source>
</evidence>
<keyword evidence="2" id="KW-1185">Reference proteome</keyword>
<name>A0A0B0MW27_GOSAR</name>
<reference evidence="2" key="1">
    <citation type="submission" date="2014-09" db="EMBL/GenBank/DDBJ databases">
        <authorList>
            <person name="Mudge J."/>
            <person name="Ramaraj T."/>
            <person name="Lindquist I.E."/>
            <person name="Bharti A.K."/>
            <person name="Sundararajan A."/>
            <person name="Cameron C.T."/>
            <person name="Woodward J.E."/>
            <person name="May G.D."/>
            <person name="Brubaker C."/>
            <person name="Broadhvest J."/>
            <person name="Wilkins T.A."/>
        </authorList>
    </citation>
    <scope>NUCLEOTIDE SEQUENCE</scope>
    <source>
        <strain evidence="2">cv. AKA8401</strain>
    </source>
</reference>